<proteinExistence type="predicted"/>
<evidence type="ECO:0000256" key="1">
    <source>
        <dbReference type="ARBA" id="ARBA00022737"/>
    </source>
</evidence>
<reference evidence="3" key="1">
    <citation type="submission" date="2018-05" db="EMBL/GenBank/DDBJ databases">
        <authorList>
            <person name="Lanie J.A."/>
            <person name="Ng W.-L."/>
            <person name="Kazmierczak K.M."/>
            <person name="Andrzejewski T.M."/>
            <person name="Davidsen T.M."/>
            <person name="Wayne K.J."/>
            <person name="Tettelin H."/>
            <person name="Glass J.I."/>
            <person name="Rusch D."/>
            <person name="Podicherti R."/>
            <person name="Tsui H.-C.T."/>
            <person name="Winkler M.E."/>
        </authorList>
    </citation>
    <scope>NUCLEOTIDE SEQUENCE</scope>
</reference>
<dbReference type="InterPro" id="IPR003409">
    <property type="entry name" value="MORN"/>
</dbReference>
<protein>
    <recommendedName>
        <fullName evidence="4">MORN repeat-containing protein</fullName>
    </recommendedName>
</protein>
<evidence type="ECO:0008006" key="4">
    <source>
        <dbReference type="Google" id="ProtNLM"/>
    </source>
</evidence>
<accession>A0A382S092</accession>
<dbReference type="PANTHER" id="PTHR43215">
    <property type="entry name" value="RADIAL SPOKE HEAD 1 HOMOLOG"/>
    <property type="match status" value="1"/>
</dbReference>
<evidence type="ECO:0000256" key="2">
    <source>
        <dbReference type="SAM" id="MobiDB-lite"/>
    </source>
</evidence>
<dbReference type="SUPFAM" id="SSF82185">
    <property type="entry name" value="Histone H3 K4-specific methyltransferase SET7/9 N-terminal domain"/>
    <property type="match status" value="1"/>
</dbReference>
<feature type="compositionally biased region" description="Polar residues" evidence="2">
    <location>
        <begin position="78"/>
        <end position="87"/>
    </location>
</feature>
<organism evidence="3">
    <name type="scientific">marine metagenome</name>
    <dbReference type="NCBI Taxonomy" id="408172"/>
    <lineage>
        <taxon>unclassified sequences</taxon>
        <taxon>metagenomes</taxon>
        <taxon>ecological metagenomes</taxon>
    </lineage>
</organism>
<name>A0A382S092_9ZZZZ</name>
<keyword evidence="1" id="KW-0677">Repeat</keyword>
<sequence length="171" mass="18565">MKKIFIILIVVLSVQCSLNLYAECIKGNCVKGQGTLTSPDGFKYVGEWKNGQPHGQGAMTFPDGEQYVGEFKEGEPNGQGTFTSPDGKQNVDESKDLREHKGTISTMTYTVVGLKYVGEWKNGKPHGQGTLTSPEGTAKTGIWRNGEPISDACKEMGLIPNTEAYGKCILE</sequence>
<feature type="region of interest" description="Disordered" evidence="2">
    <location>
        <begin position="72"/>
        <end position="99"/>
    </location>
</feature>
<feature type="non-terminal residue" evidence="3">
    <location>
        <position position="171"/>
    </location>
</feature>
<dbReference type="GO" id="GO:0005829">
    <property type="term" value="C:cytosol"/>
    <property type="evidence" value="ECO:0007669"/>
    <property type="project" value="TreeGrafter"/>
</dbReference>
<gene>
    <name evidence="3" type="ORF">METZ01_LOCUS356180</name>
</gene>
<dbReference type="PANTHER" id="PTHR43215:SF14">
    <property type="entry name" value="RADIAL SPOKE HEAD 1 HOMOLOG"/>
    <property type="match status" value="1"/>
</dbReference>
<dbReference type="Gene3D" id="2.20.110.10">
    <property type="entry name" value="Histone H3 K4-specific methyltransferase SET7/9 N-terminal domain"/>
    <property type="match status" value="2"/>
</dbReference>
<dbReference type="AlphaFoldDB" id="A0A382S092"/>
<dbReference type="EMBL" id="UINC01125475">
    <property type="protein sequence ID" value="SVD03326.1"/>
    <property type="molecule type" value="Genomic_DNA"/>
</dbReference>
<dbReference type="Pfam" id="PF02493">
    <property type="entry name" value="MORN"/>
    <property type="match status" value="4"/>
</dbReference>
<evidence type="ECO:0000313" key="3">
    <source>
        <dbReference type="EMBL" id="SVD03326.1"/>
    </source>
</evidence>
<dbReference type="SMART" id="SM00698">
    <property type="entry name" value="MORN"/>
    <property type="match status" value="3"/>
</dbReference>
<feature type="compositionally biased region" description="Basic and acidic residues" evidence="2">
    <location>
        <begin position="89"/>
        <end position="99"/>
    </location>
</feature>